<accession>A0A4U0SQ76</accession>
<name>A0A4U0SQ76_9ACTN</name>
<evidence type="ECO:0000256" key="1">
    <source>
        <dbReference type="SAM" id="Phobius"/>
    </source>
</evidence>
<sequence length="134" mass="15327">MSERQPTGRPTGEEEIRAGIAQLEGYLLLERERTTAHQEAEAFAQHLPWLTTVQHEEVVHLYTQHRLAVSQRIWQATAHRARQLRAEYQARYDALRHRLMRRCVALYLAAAALGVLCVALLAFFAAPGCWPARL</sequence>
<dbReference type="OrthoDB" id="3855296at2"/>
<proteinExistence type="predicted"/>
<keyword evidence="1" id="KW-0812">Transmembrane</keyword>
<evidence type="ECO:0000313" key="3">
    <source>
        <dbReference type="Proteomes" id="UP000305778"/>
    </source>
</evidence>
<dbReference type="AlphaFoldDB" id="A0A4U0SQ76"/>
<evidence type="ECO:0000313" key="2">
    <source>
        <dbReference type="EMBL" id="TKA12224.1"/>
    </source>
</evidence>
<gene>
    <name evidence="2" type="ORF">FCI23_08045</name>
</gene>
<comment type="caution">
    <text evidence="2">The sequence shown here is derived from an EMBL/GenBank/DDBJ whole genome shotgun (WGS) entry which is preliminary data.</text>
</comment>
<reference evidence="2 3" key="1">
    <citation type="submission" date="2019-04" db="EMBL/GenBank/DDBJ databases">
        <title>Streptomyces oryziradicis sp. nov., a novel actinomycete isolated from rhizosphere soil of rice (Oryza sativa L.).</title>
        <authorList>
            <person name="Li C."/>
        </authorList>
    </citation>
    <scope>NUCLEOTIDE SEQUENCE [LARGE SCALE GENOMIC DNA]</scope>
    <source>
        <strain evidence="2 3">NEAU-C40</strain>
    </source>
</reference>
<feature type="transmembrane region" description="Helical" evidence="1">
    <location>
        <begin position="104"/>
        <end position="126"/>
    </location>
</feature>
<protein>
    <submittedName>
        <fullName evidence="2">Uncharacterized protein</fullName>
    </submittedName>
</protein>
<keyword evidence="1" id="KW-1133">Transmembrane helix</keyword>
<dbReference type="Proteomes" id="UP000305778">
    <property type="component" value="Unassembled WGS sequence"/>
</dbReference>
<keyword evidence="3" id="KW-1185">Reference proteome</keyword>
<dbReference type="EMBL" id="SUMC01000005">
    <property type="protein sequence ID" value="TKA12224.1"/>
    <property type="molecule type" value="Genomic_DNA"/>
</dbReference>
<dbReference type="RefSeq" id="WP_136722757.1">
    <property type="nucleotide sequence ID" value="NZ_SUMC01000005.1"/>
</dbReference>
<keyword evidence="1" id="KW-0472">Membrane</keyword>
<organism evidence="2 3">
    <name type="scientific">Actinacidiphila oryziradicis</name>
    <dbReference type="NCBI Taxonomy" id="2571141"/>
    <lineage>
        <taxon>Bacteria</taxon>
        <taxon>Bacillati</taxon>
        <taxon>Actinomycetota</taxon>
        <taxon>Actinomycetes</taxon>
        <taxon>Kitasatosporales</taxon>
        <taxon>Streptomycetaceae</taxon>
        <taxon>Actinacidiphila</taxon>
    </lineage>
</organism>